<keyword evidence="1" id="KW-0472">Membrane</keyword>
<name>A0ABW5H0E3_9PSEU</name>
<proteinExistence type="predicted"/>
<dbReference type="RefSeq" id="WP_378300811.1">
    <property type="nucleotide sequence ID" value="NZ_JBHUKS010000004.1"/>
</dbReference>
<accession>A0ABW5H0E3</accession>
<feature type="transmembrane region" description="Helical" evidence="1">
    <location>
        <begin position="29"/>
        <end position="48"/>
    </location>
</feature>
<comment type="caution">
    <text evidence="2">The sequence shown here is derived from an EMBL/GenBank/DDBJ whole genome shotgun (WGS) entry which is preliminary data.</text>
</comment>
<feature type="transmembrane region" description="Helical" evidence="1">
    <location>
        <begin position="95"/>
        <end position="112"/>
    </location>
</feature>
<evidence type="ECO:0008006" key="4">
    <source>
        <dbReference type="Google" id="ProtNLM"/>
    </source>
</evidence>
<feature type="transmembrane region" description="Helical" evidence="1">
    <location>
        <begin position="132"/>
        <end position="155"/>
    </location>
</feature>
<gene>
    <name evidence="2" type="ORF">ACFSVL_04700</name>
</gene>
<keyword evidence="1" id="KW-1133">Transmembrane helix</keyword>
<protein>
    <recommendedName>
        <fullName evidence="4">DUF4190 domain-containing protein</fullName>
    </recommendedName>
</protein>
<feature type="transmembrane region" description="Helical" evidence="1">
    <location>
        <begin position="68"/>
        <end position="88"/>
    </location>
</feature>
<keyword evidence="1" id="KW-0812">Transmembrane</keyword>
<evidence type="ECO:0000313" key="3">
    <source>
        <dbReference type="Proteomes" id="UP001597483"/>
    </source>
</evidence>
<keyword evidence="3" id="KW-1185">Reference proteome</keyword>
<evidence type="ECO:0000313" key="2">
    <source>
        <dbReference type="EMBL" id="MFD2466680.1"/>
    </source>
</evidence>
<sequence>MSYPEPYSVYPPAGGPIAAPEGSRAVARVLSGLCGLVVTPVALGLLAYGSYLHQRQVAASFAEHGDALGITLTVAGAVLLFGVALLGAWSGTGPAVGGLVWGLVPGVITLVSPRSAFDLLNLLPRGQMTVGVAGWMSSGAFLATGFLLLGAGLAVRLARRRR</sequence>
<dbReference type="Proteomes" id="UP001597483">
    <property type="component" value="Unassembled WGS sequence"/>
</dbReference>
<dbReference type="EMBL" id="JBHUKS010000004">
    <property type="protein sequence ID" value="MFD2466680.1"/>
    <property type="molecule type" value="Genomic_DNA"/>
</dbReference>
<organism evidence="2 3">
    <name type="scientific">Amycolatopsis silviterrae</name>
    <dbReference type="NCBI Taxonomy" id="1656914"/>
    <lineage>
        <taxon>Bacteria</taxon>
        <taxon>Bacillati</taxon>
        <taxon>Actinomycetota</taxon>
        <taxon>Actinomycetes</taxon>
        <taxon>Pseudonocardiales</taxon>
        <taxon>Pseudonocardiaceae</taxon>
        <taxon>Amycolatopsis</taxon>
    </lineage>
</organism>
<reference evidence="3" key="1">
    <citation type="journal article" date="2019" name="Int. J. Syst. Evol. Microbiol.">
        <title>The Global Catalogue of Microorganisms (GCM) 10K type strain sequencing project: providing services to taxonomists for standard genome sequencing and annotation.</title>
        <authorList>
            <consortium name="The Broad Institute Genomics Platform"/>
            <consortium name="The Broad Institute Genome Sequencing Center for Infectious Disease"/>
            <person name="Wu L."/>
            <person name="Ma J."/>
        </authorList>
    </citation>
    <scope>NUCLEOTIDE SEQUENCE [LARGE SCALE GENOMIC DNA]</scope>
    <source>
        <strain evidence="3">CGMCC 4.7641</strain>
    </source>
</reference>
<evidence type="ECO:0000256" key="1">
    <source>
        <dbReference type="SAM" id="Phobius"/>
    </source>
</evidence>